<dbReference type="PANTHER" id="PTHR21581">
    <property type="entry name" value="D-ALANYL-D-ALANINE CARBOXYPEPTIDASE"/>
    <property type="match status" value="1"/>
</dbReference>
<dbReference type="SUPFAM" id="SSF69189">
    <property type="entry name" value="Penicillin-binding protein associated domain"/>
    <property type="match status" value="1"/>
</dbReference>
<feature type="binding site" evidence="14">
    <location>
        <position position="228"/>
    </location>
    <ligand>
        <name>substrate</name>
    </ligand>
</feature>
<dbReference type="GO" id="GO:0009002">
    <property type="term" value="F:serine-type D-Ala-D-Ala carboxypeptidase activity"/>
    <property type="evidence" value="ECO:0007669"/>
    <property type="project" value="UniProtKB-EC"/>
</dbReference>
<feature type="active site" description="Acyl-ester intermediate" evidence="13">
    <location>
        <position position="62"/>
    </location>
</feature>
<dbReference type="RefSeq" id="WP_077720485.1">
    <property type="nucleotide sequence ID" value="NZ_CP019699.1"/>
</dbReference>
<keyword evidence="11" id="KW-0961">Cell wall biogenesis/degradation</keyword>
<dbReference type="InterPro" id="IPR037167">
    <property type="entry name" value="Peptidase_S11_C_sf"/>
</dbReference>
<evidence type="ECO:0000256" key="11">
    <source>
        <dbReference type="ARBA" id="ARBA00023316"/>
    </source>
</evidence>
<feature type="chain" id="PRO_5012527416" description="serine-type D-Ala-D-Ala carboxypeptidase" evidence="16">
    <location>
        <begin position="26"/>
        <end position="440"/>
    </location>
</feature>
<dbReference type="InterPro" id="IPR018044">
    <property type="entry name" value="Peptidase_S11"/>
</dbReference>
<reference evidence="18 19" key="1">
    <citation type="journal article" date="2015" name="Int. J. Syst. Evol. Microbiol.">
        <title>Novibacillus thermophilus gen. nov., sp. nov., a Gram-staining-negative and moderately thermophilic member of the family Thermoactinomycetaceae.</title>
        <authorList>
            <person name="Yang G."/>
            <person name="Chen J."/>
            <person name="Zhou S."/>
        </authorList>
    </citation>
    <scope>NUCLEOTIDE SEQUENCE [LARGE SCALE GENOMIC DNA]</scope>
    <source>
        <strain evidence="18 19">SG-1</strain>
    </source>
</reference>
<dbReference type="EMBL" id="CP019699">
    <property type="protein sequence ID" value="AQS56624.1"/>
    <property type="molecule type" value="Genomic_DNA"/>
</dbReference>
<feature type="domain" description="Peptidase S11 D-Ala-D-Ala carboxypeptidase A C-terminal" evidence="17">
    <location>
        <begin position="278"/>
        <end position="369"/>
    </location>
</feature>
<dbReference type="AlphaFoldDB" id="A0A1U9K9B2"/>
<comment type="pathway">
    <text evidence="2">Cell wall biogenesis; peptidoglycan biosynthesis.</text>
</comment>
<dbReference type="KEGG" id="ntr:B0W44_13525"/>
<evidence type="ECO:0000256" key="13">
    <source>
        <dbReference type="PIRSR" id="PIRSR618044-1"/>
    </source>
</evidence>
<evidence type="ECO:0000256" key="7">
    <source>
        <dbReference type="ARBA" id="ARBA00022729"/>
    </source>
</evidence>
<feature type="signal peptide" evidence="16">
    <location>
        <begin position="1"/>
        <end position="25"/>
    </location>
</feature>
<evidence type="ECO:0000256" key="12">
    <source>
        <dbReference type="ARBA" id="ARBA00034000"/>
    </source>
</evidence>
<dbReference type="PRINTS" id="PR00725">
    <property type="entry name" value="DADACBPTASE1"/>
</dbReference>
<evidence type="ECO:0000256" key="6">
    <source>
        <dbReference type="ARBA" id="ARBA00022670"/>
    </source>
</evidence>
<comment type="function">
    <text evidence="1">Removes C-terminal D-alanyl residues from sugar-peptide cell wall precursors.</text>
</comment>
<keyword evidence="19" id="KW-1185">Reference proteome</keyword>
<keyword evidence="9" id="KW-0133">Cell shape</keyword>
<gene>
    <name evidence="18" type="ORF">B0W44_13525</name>
</gene>
<evidence type="ECO:0000256" key="10">
    <source>
        <dbReference type="ARBA" id="ARBA00022984"/>
    </source>
</evidence>
<dbReference type="EC" id="3.4.16.4" evidence="4"/>
<dbReference type="SMART" id="SM00936">
    <property type="entry name" value="PBP5_C"/>
    <property type="match status" value="1"/>
</dbReference>
<dbReference type="InterPro" id="IPR012338">
    <property type="entry name" value="Beta-lactam/transpept-like"/>
</dbReference>
<evidence type="ECO:0000313" key="19">
    <source>
        <dbReference type="Proteomes" id="UP000188603"/>
    </source>
</evidence>
<keyword evidence="8" id="KW-0378">Hydrolase</keyword>
<dbReference type="InterPro" id="IPR001967">
    <property type="entry name" value="Peptidase_S11_N"/>
</dbReference>
<evidence type="ECO:0000256" key="5">
    <source>
        <dbReference type="ARBA" id="ARBA00022645"/>
    </source>
</evidence>
<keyword evidence="7 16" id="KW-0732">Signal</keyword>
<sequence>MVNKWLAMVLSVFLTVNLVPLTAYAGENTNLAPNAKSAVLMDMDTGTVLYEKDSHLPLQPASITKIMTMLLLMEAIEAGQTTLNDMVRVSDHAASMGGTQIYLEAGEEMSVRDLLKGVAIASANDASVAIAEHVAGTEEAFVRLMNERAKQLGMKHTHFVNSNGLPHPDQKSSAHDIALMSRELLKHDVITDFTKVYQDYLRQDSDEPFWLVNTNKLVKYYDGVDGLKTGYTSEAKFCLSATAKRGDFRVIAVVMGEPNAKTRNAEVSRMMDYAFNQYTNHVIAHKGEVLGSVPVDKGTTTTITVRAPQQMSILAKKGSQASDYIREIVWKKTLQAPIEAGDSIGEVRVTKDGDTVATFPLTAHEDIPRSSVWNLTKRTLKKCCSFLTKRKILKWSKRPNKSRRSTSMKTRAVGKERTTVFFGSPFCVEYSILPFFPKRF</sequence>
<comment type="similarity">
    <text evidence="3 15">Belongs to the peptidase S11 family.</text>
</comment>
<dbReference type="Gene3D" id="3.40.710.10">
    <property type="entry name" value="DD-peptidase/beta-lactamase superfamily"/>
    <property type="match status" value="1"/>
</dbReference>
<dbReference type="GO" id="GO:0006508">
    <property type="term" value="P:proteolysis"/>
    <property type="evidence" value="ECO:0007669"/>
    <property type="project" value="UniProtKB-KW"/>
</dbReference>
<accession>A0A1U9K9B2</accession>
<organism evidence="18 19">
    <name type="scientific">Novibacillus thermophilus</name>
    <dbReference type="NCBI Taxonomy" id="1471761"/>
    <lineage>
        <taxon>Bacteria</taxon>
        <taxon>Bacillati</taxon>
        <taxon>Bacillota</taxon>
        <taxon>Bacilli</taxon>
        <taxon>Bacillales</taxon>
        <taxon>Thermoactinomycetaceae</taxon>
        <taxon>Novibacillus</taxon>
    </lineage>
</organism>
<feature type="active site" evidence="13">
    <location>
        <position position="122"/>
    </location>
</feature>
<evidence type="ECO:0000256" key="8">
    <source>
        <dbReference type="ARBA" id="ARBA00022801"/>
    </source>
</evidence>
<dbReference type="OrthoDB" id="9791132at2"/>
<dbReference type="InterPro" id="IPR012907">
    <property type="entry name" value="Peptidase_S11_C"/>
</dbReference>
<comment type="catalytic activity">
    <reaction evidence="12">
        <text>Preferential cleavage: (Ac)2-L-Lys-D-Ala-|-D-Ala. Also transpeptidation of peptidyl-alanyl moieties that are N-acyl substituents of D-alanine.</text>
        <dbReference type="EC" id="3.4.16.4"/>
    </reaction>
</comment>
<dbReference type="Pfam" id="PF07943">
    <property type="entry name" value="PBP5_C"/>
    <property type="match status" value="1"/>
</dbReference>
<evidence type="ECO:0000313" key="18">
    <source>
        <dbReference type="EMBL" id="AQS56624.1"/>
    </source>
</evidence>
<dbReference type="InterPro" id="IPR015956">
    <property type="entry name" value="Peniciliin-bd_prot_C_sf"/>
</dbReference>
<evidence type="ECO:0000256" key="9">
    <source>
        <dbReference type="ARBA" id="ARBA00022960"/>
    </source>
</evidence>
<evidence type="ECO:0000256" key="15">
    <source>
        <dbReference type="RuleBase" id="RU004016"/>
    </source>
</evidence>
<protein>
    <recommendedName>
        <fullName evidence="4">serine-type D-Ala-D-Ala carboxypeptidase</fullName>
        <ecNumber evidence="4">3.4.16.4</ecNumber>
    </recommendedName>
</protein>
<evidence type="ECO:0000259" key="17">
    <source>
        <dbReference type="SMART" id="SM00936"/>
    </source>
</evidence>
<dbReference type="UniPathway" id="UPA00219"/>
<dbReference type="GO" id="GO:0008360">
    <property type="term" value="P:regulation of cell shape"/>
    <property type="evidence" value="ECO:0007669"/>
    <property type="project" value="UniProtKB-KW"/>
</dbReference>
<evidence type="ECO:0000256" key="16">
    <source>
        <dbReference type="SAM" id="SignalP"/>
    </source>
</evidence>
<evidence type="ECO:0000256" key="3">
    <source>
        <dbReference type="ARBA" id="ARBA00007164"/>
    </source>
</evidence>
<feature type="active site" description="Proton acceptor" evidence="13">
    <location>
        <position position="65"/>
    </location>
</feature>
<dbReference type="Proteomes" id="UP000188603">
    <property type="component" value="Chromosome"/>
</dbReference>
<keyword evidence="5 18" id="KW-0121">Carboxypeptidase</keyword>
<dbReference type="Gene3D" id="2.60.410.10">
    <property type="entry name" value="D-Ala-D-Ala carboxypeptidase, C-terminal domain"/>
    <property type="match status" value="1"/>
</dbReference>
<dbReference type="PANTHER" id="PTHR21581:SF6">
    <property type="entry name" value="TRAFFICKING PROTEIN PARTICLE COMPLEX SUBUNIT 12"/>
    <property type="match status" value="1"/>
</dbReference>
<name>A0A1U9K9B2_9BACL</name>
<evidence type="ECO:0000256" key="1">
    <source>
        <dbReference type="ARBA" id="ARBA00003217"/>
    </source>
</evidence>
<dbReference type="STRING" id="1471761.B0W44_13525"/>
<keyword evidence="10" id="KW-0573">Peptidoglycan synthesis</keyword>
<evidence type="ECO:0000256" key="14">
    <source>
        <dbReference type="PIRSR" id="PIRSR618044-2"/>
    </source>
</evidence>
<evidence type="ECO:0000256" key="4">
    <source>
        <dbReference type="ARBA" id="ARBA00012448"/>
    </source>
</evidence>
<keyword evidence="6" id="KW-0645">Protease</keyword>
<dbReference type="Pfam" id="PF00768">
    <property type="entry name" value="Peptidase_S11"/>
    <property type="match status" value="1"/>
</dbReference>
<dbReference type="GO" id="GO:0009252">
    <property type="term" value="P:peptidoglycan biosynthetic process"/>
    <property type="evidence" value="ECO:0007669"/>
    <property type="project" value="UniProtKB-UniPathway"/>
</dbReference>
<dbReference type="GO" id="GO:0071555">
    <property type="term" value="P:cell wall organization"/>
    <property type="evidence" value="ECO:0007669"/>
    <property type="project" value="UniProtKB-KW"/>
</dbReference>
<dbReference type="SUPFAM" id="SSF56601">
    <property type="entry name" value="beta-lactamase/transpeptidase-like"/>
    <property type="match status" value="1"/>
</dbReference>
<proteinExistence type="inferred from homology"/>
<evidence type="ECO:0000256" key="2">
    <source>
        <dbReference type="ARBA" id="ARBA00004752"/>
    </source>
</evidence>